<keyword evidence="1" id="KW-0472">Membrane</keyword>
<name>A0A5B7DK62_PORTR</name>
<dbReference type="Proteomes" id="UP000324222">
    <property type="component" value="Unassembled WGS sequence"/>
</dbReference>
<evidence type="ECO:0000256" key="1">
    <source>
        <dbReference type="SAM" id="Phobius"/>
    </source>
</evidence>
<dbReference type="AlphaFoldDB" id="A0A5B7DK62"/>
<evidence type="ECO:0000313" key="2">
    <source>
        <dbReference type="EMBL" id="MPC21808.1"/>
    </source>
</evidence>
<sequence>MVLLSLASFCSNSERTEKSDRVTHEKWKRFREVFNFYCLVIVAPCILKGVAVVVVVVGCATSLQVLASLSYCSWSSALT</sequence>
<reference evidence="2 3" key="1">
    <citation type="submission" date="2019-05" db="EMBL/GenBank/DDBJ databases">
        <title>Another draft genome of Portunus trituberculatus and its Hox gene families provides insights of decapod evolution.</title>
        <authorList>
            <person name="Jeong J.-H."/>
            <person name="Song I."/>
            <person name="Kim S."/>
            <person name="Choi T."/>
            <person name="Kim D."/>
            <person name="Ryu S."/>
            <person name="Kim W."/>
        </authorList>
    </citation>
    <scope>NUCLEOTIDE SEQUENCE [LARGE SCALE GENOMIC DNA]</scope>
    <source>
        <tissue evidence="2">Muscle</tissue>
    </source>
</reference>
<protein>
    <submittedName>
        <fullName evidence="2">Uncharacterized protein</fullName>
    </submittedName>
</protein>
<keyword evidence="1" id="KW-1133">Transmembrane helix</keyword>
<gene>
    <name evidence="2" type="ORF">E2C01_014807</name>
</gene>
<organism evidence="2 3">
    <name type="scientific">Portunus trituberculatus</name>
    <name type="common">Swimming crab</name>
    <name type="synonym">Neptunus trituberculatus</name>
    <dbReference type="NCBI Taxonomy" id="210409"/>
    <lineage>
        <taxon>Eukaryota</taxon>
        <taxon>Metazoa</taxon>
        <taxon>Ecdysozoa</taxon>
        <taxon>Arthropoda</taxon>
        <taxon>Crustacea</taxon>
        <taxon>Multicrustacea</taxon>
        <taxon>Malacostraca</taxon>
        <taxon>Eumalacostraca</taxon>
        <taxon>Eucarida</taxon>
        <taxon>Decapoda</taxon>
        <taxon>Pleocyemata</taxon>
        <taxon>Brachyura</taxon>
        <taxon>Eubrachyura</taxon>
        <taxon>Portunoidea</taxon>
        <taxon>Portunidae</taxon>
        <taxon>Portuninae</taxon>
        <taxon>Portunus</taxon>
    </lineage>
</organism>
<keyword evidence="3" id="KW-1185">Reference proteome</keyword>
<keyword evidence="1" id="KW-0812">Transmembrane</keyword>
<proteinExistence type="predicted"/>
<accession>A0A5B7DK62</accession>
<evidence type="ECO:0000313" key="3">
    <source>
        <dbReference type="Proteomes" id="UP000324222"/>
    </source>
</evidence>
<comment type="caution">
    <text evidence="2">The sequence shown here is derived from an EMBL/GenBank/DDBJ whole genome shotgun (WGS) entry which is preliminary data.</text>
</comment>
<feature type="transmembrane region" description="Helical" evidence="1">
    <location>
        <begin position="34"/>
        <end position="60"/>
    </location>
</feature>
<dbReference type="EMBL" id="VSRR010001020">
    <property type="protein sequence ID" value="MPC21808.1"/>
    <property type="molecule type" value="Genomic_DNA"/>
</dbReference>